<accession>A0ABY3SHR7</accession>
<dbReference type="Proteomes" id="UP001649230">
    <property type="component" value="Chromosome"/>
</dbReference>
<sequence length="114" mass="13210">MSKKRTESIDVATKNYIEAQEYINKHPMFSPLAAHAYFYRQEGSDNLCPDGGWAVVTIEGSIHVHPKRRAEVDEWIYVIAHCLLHLGFGHFKKKKIKCTGIWLVTCMFQSFYMT</sequence>
<reference evidence="1 2" key="1">
    <citation type="journal article" date="2024" name="Int. J. Syst. Evol. Microbiol.">
        <title>Paenibacillus hexagrammi sp. nov., a novel bacterium isolated from the gut content of Hexagrammos agrammus.</title>
        <authorList>
            <person name="Jung H.K."/>
            <person name="Kim D.G."/>
            <person name="Zin H."/>
            <person name="Park J."/>
            <person name="Jung H."/>
            <person name="Kim Y.O."/>
            <person name="Kong H.J."/>
            <person name="Kim J.W."/>
            <person name="Kim Y.S."/>
        </authorList>
    </citation>
    <scope>NUCLEOTIDE SEQUENCE [LARGE SCALE GENOMIC DNA]</scope>
    <source>
        <strain evidence="1 2">YPD9-1</strain>
    </source>
</reference>
<proteinExistence type="predicted"/>
<evidence type="ECO:0008006" key="3">
    <source>
        <dbReference type="Google" id="ProtNLM"/>
    </source>
</evidence>
<gene>
    <name evidence="1" type="ORF">L0M14_24055</name>
</gene>
<protein>
    <recommendedName>
        <fullName evidence="3">Metallopeptidase domain-containing protein</fullName>
    </recommendedName>
</protein>
<organism evidence="1 2">
    <name type="scientific">Paenibacillus hexagrammi</name>
    <dbReference type="NCBI Taxonomy" id="2908839"/>
    <lineage>
        <taxon>Bacteria</taxon>
        <taxon>Bacillati</taxon>
        <taxon>Bacillota</taxon>
        <taxon>Bacilli</taxon>
        <taxon>Bacillales</taxon>
        <taxon>Paenibacillaceae</taxon>
        <taxon>Paenibacillus</taxon>
    </lineage>
</organism>
<keyword evidence="2" id="KW-1185">Reference proteome</keyword>
<evidence type="ECO:0000313" key="1">
    <source>
        <dbReference type="EMBL" id="UJF32665.1"/>
    </source>
</evidence>
<dbReference type="RefSeq" id="WP_235119013.1">
    <property type="nucleotide sequence ID" value="NZ_CP090978.1"/>
</dbReference>
<name>A0ABY3SHR7_9BACL</name>
<evidence type="ECO:0000313" key="2">
    <source>
        <dbReference type="Proteomes" id="UP001649230"/>
    </source>
</evidence>
<dbReference type="EMBL" id="CP090978">
    <property type="protein sequence ID" value="UJF32665.1"/>
    <property type="molecule type" value="Genomic_DNA"/>
</dbReference>